<name>A0A3B7LZ15_9GAMM</name>
<organism evidence="2 3">
    <name type="scientific">Acinetobacter chinensis</name>
    <dbReference type="NCBI Taxonomy" id="2004650"/>
    <lineage>
        <taxon>Bacteria</taxon>
        <taxon>Pseudomonadati</taxon>
        <taxon>Pseudomonadota</taxon>
        <taxon>Gammaproteobacteria</taxon>
        <taxon>Moraxellales</taxon>
        <taxon>Moraxellaceae</taxon>
        <taxon>Acinetobacter</taxon>
    </lineage>
</organism>
<dbReference type="PANTHER" id="PTHR30203">
    <property type="entry name" value="OUTER MEMBRANE CATION EFFLUX PROTEIN"/>
    <property type="match status" value="1"/>
</dbReference>
<dbReference type="InterPro" id="IPR003423">
    <property type="entry name" value="OMP_efflux"/>
</dbReference>
<sequence>MSKSVSIKKSIPVSETGSKVVFKIRNSILSTVVISLMSSVAWADSSVQKLSLQQAIEKTAQYQQSQGVWQTQQKINDANIKQSKLWINPELSIEQTGFGSDEEKELSIGLSQRLDLFGERKSTQQLARLAKDQTVLNQRIYQAQLELAVKYLWSQLAIFELERNVVREQLNVSEENLNAIQKRYQAGSVAQVDVDRARLSHAENVRLYRQADLQLQVATQQLSNVWGDADKSIRIGLSPQSLWPSSTPQQVQAYLADNLMEKSRQLQVLQAKATVDQLKASARPNPTVNFGMNRTRSAETATENALVVGVSIPLNIFNRQQYGVEIAQAKQDLLGKQQEFYLKQNALQIGTLLTELQGLEVQFKEVDQSQIPLATQVQRKTLLGFSAGKFAVTDVQQATLQLQEVRLRKVQLLKDGWQRAIEAESLSLGLAPDQIMAKDAIAQLNQTLWQDTQALPVVGGMSEGN</sequence>
<dbReference type="Proteomes" id="UP000263753">
    <property type="component" value="Chromosome"/>
</dbReference>
<dbReference type="GO" id="GO:0015562">
    <property type="term" value="F:efflux transmembrane transporter activity"/>
    <property type="evidence" value="ECO:0007669"/>
    <property type="project" value="InterPro"/>
</dbReference>
<dbReference type="EMBL" id="CP032134">
    <property type="protein sequence ID" value="AXY58082.1"/>
    <property type="molecule type" value="Genomic_DNA"/>
</dbReference>
<dbReference type="RefSeq" id="WP_087512106.1">
    <property type="nucleotide sequence ID" value="NZ_CP032134.1"/>
</dbReference>
<dbReference type="Gene3D" id="1.20.1600.10">
    <property type="entry name" value="Outer membrane efflux proteins (OEP)"/>
    <property type="match status" value="1"/>
</dbReference>
<dbReference type="KEGG" id="achi:CDG60_16875"/>
<dbReference type="InterPro" id="IPR010131">
    <property type="entry name" value="MdtP/NodT-like"/>
</dbReference>
<dbReference type="SUPFAM" id="SSF56954">
    <property type="entry name" value="Outer membrane efflux proteins (OEP)"/>
    <property type="match status" value="1"/>
</dbReference>
<dbReference type="PANTHER" id="PTHR30203:SF24">
    <property type="entry name" value="BLR4935 PROTEIN"/>
    <property type="match status" value="1"/>
</dbReference>
<gene>
    <name evidence="2" type="ORF">CDG60_16875</name>
</gene>
<reference evidence="3" key="1">
    <citation type="submission" date="2018-09" db="EMBL/GenBank/DDBJ databases">
        <title>The complete genome of Acinetobacter sp. strain WCHAc010005.</title>
        <authorList>
            <person name="Hu Y."/>
            <person name="Long H."/>
            <person name="Feng Y."/>
            <person name="Zong Z."/>
        </authorList>
    </citation>
    <scope>NUCLEOTIDE SEQUENCE [LARGE SCALE GENOMIC DNA]</scope>
    <source>
        <strain evidence="3">WCHAc010005</strain>
    </source>
</reference>
<dbReference type="AlphaFoldDB" id="A0A3B7LZ15"/>
<accession>A0A3B7LZ15</accession>
<protein>
    <submittedName>
        <fullName evidence="2">TolC family protein</fullName>
    </submittedName>
</protein>
<evidence type="ECO:0000313" key="3">
    <source>
        <dbReference type="Proteomes" id="UP000263753"/>
    </source>
</evidence>
<comment type="similarity">
    <text evidence="1">Belongs to the outer membrane factor (OMF) (TC 1.B.17) family.</text>
</comment>
<evidence type="ECO:0000313" key="2">
    <source>
        <dbReference type="EMBL" id="AXY58082.1"/>
    </source>
</evidence>
<proteinExistence type="inferred from homology"/>
<evidence type="ECO:0000256" key="1">
    <source>
        <dbReference type="ARBA" id="ARBA00007613"/>
    </source>
</evidence>
<dbReference type="Pfam" id="PF02321">
    <property type="entry name" value="OEP"/>
    <property type="match status" value="1"/>
</dbReference>